<dbReference type="Proteomes" id="UP000606463">
    <property type="component" value="Unassembled WGS sequence"/>
</dbReference>
<evidence type="ECO:0000256" key="3">
    <source>
        <dbReference type="ARBA" id="ARBA00022679"/>
    </source>
</evidence>
<dbReference type="EMBL" id="DQVE01000011">
    <property type="protein sequence ID" value="HIP97951.1"/>
    <property type="molecule type" value="Genomic_DNA"/>
</dbReference>
<dbReference type="GO" id="GO:0016410">
    <property type="term" value="F:N-acyltransferase activity"/>
    <property type="evidence" value="ECO:0007669"/>
    <property type="project" value="InterPro"/>
</dbReference>
<accession>A0A9D0YNU7</accession>
<dbReference type="Pfam" id="PF00132">
    <property type="entry name" value="Hexapep"/>
    <property type="match status" value="2"/>
</dbReference>
<keyword evidence="6 7" id="KW-0012">Acyltransferase</keyword>
<comment type="subunit">
    <text evidence="7">Homotrimer.</text>
</comment>
<dbReference type="GO" id="GO:0103118">
    <property type="term" value="F:UDP-3-O-[(3R)-3-hydroxyacyl]-glucosamine N-acyltransferase activity"/>
    <property type="evidence" value="ECO:0007669"/>
    <property type="project" value="UniProtKB-EC"/>
</dbReference>
<evidence type="ECO:0000256" key="7">
    <source>
        <dbReference type="HAMAP-Rule" id="MF_00523"/>
    </source>
</evidence>
<dbReference type="Gene3D" id="2.160.10.10">
    <property type="entry name" value="Hexapeptide repeat proteins"/>
    <property type="match status" value="1"/>
</dbReference>
<dbReference type="GO" id="GO:0016020">
    <property type="term" value="C:membrane"/>
    <property type="evidence" value="ECO:0007669"/>
    <property type="project" value="GOC"/>
</dbReference>
<dbReference type="PANTHER" id="PTHR43378:SF2">
    <property type="entry name" value="UDP-3-O-ACYLGLUCOSAMINE N-ACYLTRANSFERASE 1, MITOCHONDRIAL-RELATED"/>
    <property type="match status" value="1"/>
</dbReference>
<evidence type="ECO:0000313" key="8">
    <source>
        <dbReference type="EMBL" id="HIP97951.1"/>
    </source>
</evidence>
<evidence type="ECO:0000313" key="9">
    <source>
        <dbReference type="Proteomes" id="UP000606463"/>
    </source>
</evidence>
<keyword evidence="1 7" id="KW-0444">Lipid biosynthesis</keyword>
<keyword evidence="2 7" id="KW-0441">Lipid A biosynthesis</keyword>
<comment type="pathway">
    <text evidence="7">Bacterial outer membrane biogenesis; LPS lipid A biosynthesis.</text>
</comment>
<dbReference type="InterPro" id="IPR001451">
    <property type="entry name" value="Hexapep"/>
</dbReference>
<evidence type="ECO:0000256" key="5">
    <source>
        <dbReference type="ARBA" id="ARBA00023098"/>
    </source>
</evidence>
<evidence type="ECO:0000256" key="1">
    <source>
        <dbReference type="ARBA" id="ARBA00022516"/>
    </source>
</evidence>
<dbReference type="NCBIfam" id="TIGR01853">
    <property type="entry name" value="lipid_A_lpxD"/>
    <property type="match status" value="1"/>
</dbReference>
<dbReference type="GO" id="GO:0009245">
    <property type="term" value="P:lipid A biosynthetic process"/>
    <property type="evidence" value="ECO:0007669"/>
    <property type="project" value="UniProtKB-UniRule"/>
</dbReference>
<protein>
    <recommendedName>
        <fullName evidence="7">UDP-3-O-acylglucosamine N-acyltransferase</fullName>
        <ecNumber evidence="7">2.3.1.191</ecNumber>
    </recommendedName>
</protein>
<dbReference type="PANTHER" id="PTHR43378">
    <property type="entry name" value="UDP-3-O-ACYLGLUCOSAMINE N-ACYLTRANSFERASE"/>
    <property type="match status" value="1"/>
</dbReference>
<evidence type="ECO:0000256" key="6">
    <source>
        <dbReference type="ARBA" id="ARBA00023315"/>
    </source>
</evidence>
<comment type="function">
    <text evidence="7">Catalyzes the N-acylation of UDP-3-O-acylglucosamine using 3-hydroxyacyl-ACP as the acyl donor. Is involved in the biosynthesis of lipid A, a phosphorylated glycolipid that anchors the lipopolysaccharide to the outer membrane of the cell.</text>
</comment>
<dbReference type="InterPro" id="IPR018357">
    <property type="entry name" value="Hexapep_transf_CS"/>
</dbReference>
<feature type="active site" description="Proton acceptor" evidence="7">
    <location>
        <position position="245"/>
    </location>
</feature>
<dbReference type="SUPFAM" id="SSF51161">
    <property type="entry name" value="Trimeric LpxA-like enzymes"/>
    <property type="match status" value="1"/>
</dbReference>
<comment type="catalytic activity">
    <reaction evidence="7">
        <text>a UDP-3-O-[(3R)-3-hydroxyacyl]-alpha-D-glucosamine + a (3R)-hydroxyacyl-[ACP] = a UDP-2-N,3-O-bis[(3R)-3-hydroxyacyl]-alpha-D-glucosamine + holo-[ACP] + H(+)</text>
        <dbReference type="Rhea" id="RHEA:53836"/>
        <dbReference type="Rhea" id="RHEA-COMP:9685"/>
        <dbReference type="Rhea" id="RHEA-COMP:9945"/>
        <dbReference type="ChEBI" id="CHEBI:15378"/>
        <dbReference type="ChEBI" id="CHEBI:64479"/>
        <dbReference type="ChEBI" id="CHEBI:78827"/>
        <dbReference type="ChEBI" id="CHEBI:137740"/>
        <dbReference type="ChEBI" id="CHEBI:137748"/>
        <dbReference type="EC" id="2.3.1.191"/>
    </reaction>
</comment>
<dbReference type="InterPro" id="IPR011004">
    <property type="entry name" value="Trimer_LpxA-like_sf"/>
</dbReference>
<dbReference type="NCBIfam" id="NF002060">
    <property type="entry name" value="PRK00892.1"/>
    <property type="match status" value="1"/>
</dbReference>
<keyword evidence="4 7" id="KW-0677">Repeat</keyword>
<evidence type="ECO:0000256" key="2">
    <source>
        <dbReference type="ARBA" id="ARBA00022556"/>
    </source>
</evidence>
<comment type="similarity">
    <text evidence="7">Belongs to the transferase hexapeptide repeat family. LpxD subfamily.</text>
</comment>
<keyword evidence="5 7" id="KW-0443">Lipid metabolism</keyword>
<dbReference type="AlphaFoldDB" id="A0A9D0YNU7"/>
<organism evidence="8 9">
    <name type="scientific">Aquifex aeolicus</name>
    <dbReference type="NCBI Taxonomy" id="63363"/>
    <lineage>
        <taxon>Bacteria</taxon>
        <taxon>Pseudomonadati</taxon>
        <taxon>Aquificota</taxon>
        <taxon>Aquificia</taxon>
        <taxon>Aquificales</taxon>
        <taxon>Aquificaceae</taxon>
        <taxon>Aquifex</taxon>
    </lineage>
</organism>
<dbReference type="EC" id="2.3.1.191" evidence="7"/>
<reference evidence="8" key="1">
    <citation type="journal article" date="2020" name="ISME J.">
        <title>Gammaproteobacteria mediating utilization of methyl-, sulfur- and petroleum organic compounds in deep ocean hydrothermal plumes.</title>
        <authorList>
            <person name="Zhou Z."/>
            <person name="Liu Y."/>
            <person name="Pan J."/>
            <person name="Cron B.R."/>
            <person name="Toner B.M."/>
            <person name="Anantharaman K."/>
            <person name="Breier J.A."/>
            <person name="Dick G.J."/>
            <person name="Li M."/>
        </authorList>
    </citation>
    <scope>NUCLEOTIDE SEQUENCE</scope>
    <source>
        <strain evidence="8">SZUA-1501</strain>
    </source>
</reference>
<name>A0A9D0YNU7_AQUAO</name>
<sequence>MSIEGKRVSLTTLAKLLNKDPRKGWENLFVNRVCSPENVQNPCVVVISERKHLEELKTLPTLLVAKNGLLPPELKEKTNTLEVENPRLALALIMKEIYPQNHPNGISPKATLGKGVKIGKGVFIGDFTYIGNNVTLEDNVKIYPGCYIGDYTFIGEGTVIYPNVVIFPNTVIGKKVKIYPGAVIGREGFGFVTYRGKHIKIHHAGIVVIEDNAEIGANSCIDRALLEQTTIGEDTKIDNLVQVGHNCHLGRGVILVGQVGLSGSVKVGEYSILAGQVGVADHIKIGREVIVTAKSGVTKDLQDRKVYGAILPAMEWSKWKRIYTLLLKLPELFQKIRRSSK</sequence>
<proteinExistence type="inferred from homology"/>
<dbReference type="PROSITE" id="PS00101">
    <property type="entry name" value="HEXAPEP_TRANSFERASES"/>
    <property type="match status" value="1"/>
</dbReference>
<dbReference type="HAMAP" id="MF_00523">
    <property type="entry name" value="LpxD"/>
    <property type="match status" value="1"/>
</dbReference>
<evidence type="ECO:0000256" key="4">
    <source>
        <dbReference type="ARBA" id="ARBA00022737"/>
    </source>
</evidence>
<gene>
    <name evidence="7 8" type="primary">lpxD</name>
    <name evidence="8" type="ORF">EYH37_01095</name>
</gene>
<dbReference type="CDD" id="cd03352">
    <property type="entry name" value="LbH_LpxD"/>
    <property type="match status" value="1"/>
</dbReference>
<dbReference type="InterPro" id="IPR007691">
    <property type="entry name" value="LpxD"/>
</dbReference>
<dbReference type="Gene3D" id="3.40.1390.10">
    <property type="entry name" value="MurE/MurF, N-terminal domain"/>
    <property type="match status" value="1"/>
</dbReference>
<comment type="caution">
    <text evidence="8">The sequence shown here is derived from an EMBL/GenBank/DDBJ whole genome shotgun (WGS) entry which is preliminary data.</text>
</comment>
<keyword evidence="3 7" id="KW-0808">Transferase</keyword>